<dbReference type="Proteomes" id="UP000825935">
    <property type="component" value="Chromosome 12"/>
</dbReference>
<dbReference type="InterPro" id="IPR001087">
    <property type="entry name" value="GDSL"/>
</dbReference>
<evidence type="ECO:0000256" key="1">
    <source>
        <dbReference type="ARBA" id="ARBA00008668"/>
    </source>
</evidence>
<dbReference type="OrthoDB" id="1904788at2759"/>
<dbReference type="PANTHER" id="PTHR22835">
    <property type="entry name" value="ZINC FINGER FYVE DOMAIN CONTAINING PROTEIN"/>
    <property type="match status" value="1"/>
</dbReference>
<comment type="caution">
    <text evidence="4">The sequence shown here is derived from an EMBL/GenBank/DDBJ whole genome shotgun (WGS) entry which is preliminary data.</text>
</comment>
<comment type="similarity">
    <text evidence="1">Belongs to the 'GDSL' lipolytic enzyme family.</text>
</comment>
<organism evidence="4 5">
    <name type="scientific">Ceratopteris richardii</name>
    <name type="common">Triangle waterfern</name>
    <dbReference type="NCBI Taxonomy" id="49495"/>
    <lineage>
        <taxon>Eukaryota</taxon>
        <taxon>Viridiplantae</taxon>
        <taxon>Streptophyta</taxon>
        <taxon>Embryophyta</taxon>
        <taxon>Tracheophyta</taxon>
        <taxon>Polypodiopsida</taxon>
        <taxon>Polypodiidae</taxon>
        <taxon>Polypodiales</taxon>
        <taxon>Pteridineae</taxon>
        <taxon>Pteridaceae</taxon>
        <taxon>Parkerioideae</taxon>
        <taxon>Ceratopteris</taxon>
    </lineage>
</organism>
<evidence type="ECO:0000256" key="3">
    <source>
        <dbReference type="ARBA" id="ARBA00022801"/>
    </source>
</evidence>
<protein>
    <recommendedName>
        <fullName evidence="6">GDSL esterase/lipase</fullName>
    </recommendedName>
</protein>
<evidence type="ECO:0000313" key="4">
    <source>
        <dbReference type="EMBL" id="KAH7423302.1"/>
    </source>
</evidence>
<keyword evidence="2" id="KW-0732">Signal</keyword>
<gene>
    <name evidence="4" type="ORF">KP509_12G048400</name>
</gene>
<keyword evidence="3" id="KW-0378">Hydrolase</keyword>
<dbReference type="PANTHER" id="PTHR22835:SF659">
    <property type="entry name" value="GDSL LIPASE_ACYLHYDROLASE, PUTATIVE (AFU_ORTHOLOGUE AFUA_2G00510)-RELATED"/>
    <property type="match status" value="1"/>
</dbReference>
<evidence type="ECO:0000256" key="2">
    <source>
        <dbReference type="ARBA" id="ARBA00022729"/>
    </source>
</evidence>
<accession>A0A8T2TKV3</accession>
<dbReference type="AlphaFoldDB" id="A0A8T2TKV3"/>
<dbReference type="Gene3D" id="3.40.50.1110">
    <property type="entry name" value="SGNH hydrolase"/>
    <property type="match status" value="1"/>
</dbReference>
<evidence type="ECO:0000313" key="5">
    <source>
        <dbReference type="Proteomes" id="UP000825935"/>
    </source>
</evidence>
<evidence type="ECO:0008006" key="6">
    <source>
        <dbReference type="Google" id="ProtNLM"/>
    </source>
</evidence>
<dbReference type="Pfam" id="PF00657">
    <property type="entry name" value="Lipase_GDSL"/>
    <property type="match status" value="1"/>
</dbReference>
<dbReference type="EMBL" id="CM035417">
    <property type="protein sequence ID" value="KAH7423302.1"/>
    <property type="molecule type" value="Genomic_DNA"/>
</dbReference>
<dbReference type="GO" id="GO:0016788">
    <property type="term" value="F:hydrolase activity, acting on ester bonds"/>
    <property type="evidence" value="ECO:0007669"/>
    <property type="project" value="InterPro"/>
</dbReference>
<name>A0A8T2TKV3_CERRI</name>
<dbReference type="SUPFAM" id="SSF52266">
    <property type="entry name" value="SGNH hydrolase"/>
    <property type="match status" value="1"/>
</dbReference>
<sequence length="431" mass="48017">MPSGRRALLSNFCALQRVLAMSLLLCLLATVLRAPFALCFLVNDISSSTPSFYAFGASMIDNGENKIAMPFRALSENVPYGSDFFSKSTGRWSNGRNLLDFMSAFSSFRAIIYLPYSASVVEGIGYSYLDPYLKSINGNFTNGVNFASSGSTARNSTAEGDDSAGLFCLLVQVDQFREYQASMILNAKGLHEQMRVKKKFADSIYFFETGSNDYSFNAFRTDDYNPTLEVNTTLTYMKRALEVLYGLGARTFVVMNVTPLGCAPSVLNSDVGNGTYDAYGCKADWQELVELHNQRLTSLLEHLRNEHADAEWVLFDAHSIFLDAYHNPSKYGVVYPFKACCGAGGRYNVNSSVLCGGSPMYVDGKYVQWTKCEDPTQYIIWDTLHPMEWFAYYIAEGFLNGTHLSPSFNILERVNAVKLSRTDYDFITSAG</sequence>
<proteinExistence type="inferred from homology"/>
<keyword evidence="5" id="KW-1185">Reference proteome</keyword>
<dbReference type="InterPro" id="IPR035669">
    <property type="entry name" value="SGNH_plant_lipase-like"/>
</dbReference>
<dbReference type="InterPro" id="IPR036514">
    <property type="entry name" value="SGNH_hydro_sf"/>
</dbReference>
<reference evidence="4" key="1">
    <citation type="submission" date="2021-08" db="EMBL/GenBank/DDBJ databases">
        <title>WGS assembly of Ceratopteris richardii.</title>
        <authorList>
            <person name="Marchant D.B."/>
            <person name="Chen G."/>
            <person name="Jenkins J."/>
            <person name="Shu S."/>
            <person name="Leebens-Mack J."/>
            <person name="Grimwood J."/>
            <person name="Schmutz J."/>
            <person name="Soltis P."/>
            <person name="Soltis D."/>
            <person name="Chen Z.-H."/>
        </authorList>
    </citation>
    <scope>NUCLEOTIDE SEQUENCE</scope>
    <source>
        <strain evidence="4">Whitten #5841</strain>
        <tissue evidence="4">Leaf</tissue>
    </source>
</reference>
<dbReference type="CDD" id="cd01837">
    <property type="entry name" value="SGNH_plant_lipase_like"/>
    <property type="match status" value="1"/>
</dbReference>